<reference evidence="2 4" key="1">
    <citation type="submission" date="2015-09" db="EMBL/GenBank/DDBJ databases">
        <authorList>
            <consortium name="Pathogen Informatics"/>
        </authorList>
    </citation>
    <scope>NUCLEOTIDE SEQUENCE [LARGE SCALE GENOMIC DNA]</scope>
    <source>
        <strain evidence="2 4">2789STDY5834865</strain>
    </source>
</reference>
<organism evidence="2 4">
    <name type="scientific">Enterocloster clostridioformis</name>
    <dbReference type="NCBI Taxonomy" id="1531"/>
    <lineage>
        <taxon>Bacteria</taxon>
        <taxon>Bacillati</taxon>
        <taxon>Bacillota</taxon>
        <taxon>Clostridia</taxon>
        <taxon>Lachnospirales</taxon>
        <taxon>Lachnospiraceae</taxon>
        <taxon>Enterocloster</taxon>
    </lineage>
</organism>
<keyword evidence="1" id="KW-0472">Membrane</keyword>
<protein>
    <submittedName>
        <fullName evidence="2">Uncharacterized protein</fullName>
    </submittedName>
</protein>
<evidence type="ECO:0000313" key="4">
    <source>
        <dbReference type="Proteomes" id="UP000095512"/>
    </source>
</evidence>
<keyword evidence="5" id="KW-1185">Reference proteome</keyword>
<dbReference type="Proteomes" id="UP000251853">
    <property type="component" value="Unassembled WGS sequence"/>
</dbReference>
<evidence type="ECO:0000313" key="2">
    <source>
        <dbReference type="EMBL" id="CUP56314.1"/>
    </source>
</evidence>
<name>A0A174P5Y1_9FIRM</name>
<reference evidence="3 5" key="2">
    <citation type="submission" date="2018-06" db="EMBL/GenBank/DDBJ databases">
        <authorList>
            <consortium name="Pathogen Informatics"/>
            <person name="Doyle S."/>
        </authorList>
    </citation>
    <scope>NUCLEOTIDE SEQUENCE [LARGE SCALE GENOMIC DNA]</scope>
    <source>
        <strain evidence="3 5">NCTC11224</strain>
    </source>
</reference>
<proteinExistence type="predicted"/>
<dbReference type="AlphaFoldDB" id="A0A174P5Y1"/>
<sequence length="78" mass="9103">MNPFMPSGSRNRIFELNMEIIQKTRESFNGTCVFWYMFSGIFWYYIFILSFSSSMVTLDSSRVVPMTFMSTSCFMVGA</sequence>
<feature type="transmembrane region" description="Helical" evidence="1">
    <location>
        <begin position="33"/>
        <end position="52"/>
    </location>
</feature>
<accession>A0A174P5Y1</accession>
<keyword evidence="1" id="KW-0812">Transmembrane</keyword>
<dbReference type="EMBL" id="UAVW01000020">
    <property type="protein sequence ID" value="SQB16262.1"/>
    <property type="molecule type" value="Genomic_DNA"/>
</dbReference>
<evidence type="ECO:0000256" key="1">
    <source>
        <dbReference type="SAM" id="Phobius"/>
    </source>
</evidence>
<evidence type="ECO:0000313" key="3">
    <source>
        <dbReference type="EMBL" id="SQB16262.1"/>
    </source>
</evidence>
<dbReference type="EMBL" id="CZAB01000039">
    <property type="protein sequence ID" value="CUP56314.1"/>
    <property type="molecule type" value="Genomic_DNA"/>
</dbReference>
<keyword evidence="1" id="KW-1133">Transmembrane helix</keyword>
<gene>
    <name evidence="2" type="ORF">ERS852480_03586</name>
    <name evidence="3" type="ORF">NCTC11224_05369</name>
</gene>
<dbReference type="Proteomes" id="UP000095512">
    <property type="component" value="Unassembled WGS sequence"/>
</dbReference>
<evidence type="ECO:0000313" key="5">
    <source>
        <dbReference type="Proteomes" id="UP000251853"/>
    </source>
</evidence>